<dbReference type="InterPro" id="IPR008979">
    <property type="entry name" value="Galactose-bd-like_sf"/>
</dbReference>
<sequence length="446" mass="49715">AHVFRGESGECAAFLANNDNTTTSAKVHFQNSSFNLPRMSISILPDCNNVAFNTAKVSTQQNTRSMSVKHKFDSSENWEEYREPIPTFSNTSLKAGELLGHMTTTRDTSDYLWYTVRYQHDSDAKAGLYAVSEAHVLHLFVNGAYIGYAYGGKRYFKLEETVHLNNGTNEIALLSVMLGFPDSGAYLEHRTLGIKKVTIQSQMLNDYQWGYQVGLTGESLRIFTQHGSKKVEWTSFHGKRHRLVWYKTQFDAPQGNDPLALNLGSMGKGEVWVNGQSIGRYWVSIHTPENRPSQTWYNVPRAFLKSKRNLLVILEEEYGDPVKITLDTVSISNVCGHVSESHLPPVPQTLTLTDVNYNNMEHINKVHLHCPPHTNISSILFASFGAPSGDCDNYATGNCHLSDSKAIVERACLGKKKCSVSLSDPDFGIDPCPGIPKSLLIDAQCT</sequence>
<evidence type="ECO:0000256" key="7">
    <source>
        <dbReference type="ARBA" id="ARBA00022729"/>
    </source>
</evidence>
<accession>A0A1R3FX38</accession>
<evidence type="ECO:0000256" key="10">
    <source>
        <dbReference type="ARBA" id="ARBA00023295"/>
    </source>
</evidence>
<dbReference type="InterPro" id="IPR001944">
    <property type="entry name" value="Glycoside_Hdrlase_35"/>
</dbReference>
<dbReference type="InterPro" id="IPR048913">
    <property type="entry name" value="BetaGal_gal-bd"/>
</dbReference>
<name>A0A1R3FX38_COCAP</name>
<dbReference type="Pfam" id="PF21467">
    <property type="entry name" value="BetaGal_gal-bd"/>
    <property type="match status" value="1"/>
</dbReference>
<protein>
    <recommendedName>
        <fullName evidence="4">beta-galactosidase</fullName>
        <ecNumber evidence="4">3.2.1.23</ecNumber>
    </recommendedName>
</protein>
<proteinExistence type="inferred from homology"/>
<evidence type="ECO:0000256" key="4">
    <source>
        <dbReference type="ARBA" id="ARBA00012756"/>
    </source>
</evidence>
<evidence type="ECO:0000256" key="3">
    <source>
        <dbReference type="ARBA" id="ARBA00009809"/>
    </source>
</evidence>
<dbReference type="Pfam" id="PF02140">
    <property type="entry name" value="SUEL_Lectin"/>
    <property type="match status" value="1"/>
</dbReference>
<dbReference type="EMBL" id="AWWV01016171">
    <property type="protein sequence ID" value="OMO50409.1"/>
    <property type="molecule type" value="Genomic_DNA"/>
</dbReference>
<dbReference type="InterPro" id="IPR043159">
    <property type="entry name" value="Lectin_gal-bd_sf"/>
</dbReference>
<evidence type="ECO:0000256" key="6">
    <source>
        <dbReference type="ARBA" id="ARBA00022525"/>
    </source>
</evidence>
<dbReference type="Gramene" id="OMO50409">
    <property type="protein sequence ID" value="OMO50409"/>
    <property type="gene ID" value="CCACVL1_30455"/>
</dbReference>
<keyword evidence="8" id="KW-0378">Hydrolase</keyword>
<keyword evidence="13" id="KW-1185">Reference proteome</keyword>
<keyword evidence="10" id="KW-0326">Glycosidase</keyword>
<evidence type="ECO:0000256" key="2">
    <source>
        <dbReference type="ARBA" id="ARBA00004271"/>
    </source>
</evidence>
<keyword evidence="7" id="KW-0732">Signal</keyword>
<dbReference type="Gene3D" id="2.60.120.740">
    <property type="match status" value="1"/>
</dbReference>
<dbReference type="Gene3D" id="2.60.120.260">
    <property type="entry name" value="Galactose-binding domain-like"/>
    <property type="match status" value="1"/>
</dbReference>
<comment type="similarity">
    <text evidence="3">Belongs to the glycosyl hydrolase 35 family.</text>
</comment>
<dbReference type="FunFam" id="2.60.120.260:FF:000050">
    <property type="entry name" value="Beta-galactosidase"/>
    <property type="match status" value="1"/>
</dbReference>
<keyword evidence="5" id="KW-0052">Apoplast</keyword>
<evidence type="ECO:0000313" key="12">
    <source>
        <dbReference type="EMBL" id="OMO50409.1"/>
    </source>
</evidence>
<dbReference type="GO" id="GO:0005975">
    <property type="term" value="P:carbohydrate metabolic process"/>
    <property type="evidence" value="ECO:0007669"/>
    <property type="project" value="InterPro"/>
</dbReference>
<evidence type="ECO:0000256" key="9">
    <source>
        <dbReference type="ARBA" id="ARBA00023180"/>
    </source>
</evidence>
<keyword evidence="9" id="KW-0325">Glycoprotein</keyword>
<feature type="domain" description="SUEL-type lectin" evidence="11">
    <location>
        <begin position="364"/>
        <end position="446"/>
    </location>
</feature>
<evidence type="ECO:0000256" key="8">
    <source>
        <dbReference type="ARBA" id="ARBA00022801"/>
    </source>
</evidence>
<dbReference type="GO" id="GO:0004565">
    <property type="term" value="F:beta-galactosidase activity"/>
    <property type="evidence" value="ECO:0007669"/>
    <property type="project" value="UniProtKB-EC"/>
</dbReference>
<dbReference type="OrthoDB" id="1657402at2759"/>
<dbReference type="EC" id="3.2.1.23" evidence="4"/>
<dbReference type="InterPro" id="IPR041392">
    <property type="entry name" value="GHD"/>
</dbReference>
<evidence type="ECO:0000313" key="13">
    <source>
        <dbReference type="Proteomes" id="UP000188268"/>
    </source>
</evidence>
<dbReference type="GO" id="GO:0030246">
    <property type="term" value="F:carbohydrate binding"/>
    <property type="evidence" value="ECO:0007669"/>
    <property type="project" value="InterPro"/>
</dbReference>
<dbReference type="STRING" id="210143.A0A1R3FX38"/>
<evidence type="ECO:0000256" key="5">
    <source>
        <dbReference type="ARBA" id="ARBA00022523"/>
    </source>
</evidence>
<evidence type="ECO:0000256" key="1">
    <source>
        <dbReference type="ARBA" id="ARBA00001412"/>
    </source>
</evidence>
<dbReference type="FunFam" id="2.60.120.740:FF:000002">
    <property type="entry name" value="Beta-galactosidase"/>
    <property type="match status" value="1"/>
</dbReference>
<evidence type="ECO:0000259" key="11">
    <source>
        <dbReference type="PROSITE" id="PS50228"/>
    </source>
</evidence>
<comment type="catalytic activity">
    <reaction evidence="1">
        <text>Hydrolysis of terminal non-reducing beta-D-galactose residues in beta-D-galactosides.</text>
        <dbReference type="EC" id="3.2.1.23"/>
    </reaction>
</comment>
<feature type="non-terminal residue" evidence="12">
    <location>
        <position position="1"/>
    </location>
</feature>
<comment type="subcellular location">
    <subcellularLocation>
        <location evidence="2">Secreted</location>
        <location evidence="2">Extracellular space</location>
        <location evidence="2">Apoplast</location>
    </subcellularLocation>
</comment>
<dbReference type="Proteomes" id="UP000188268">
    <property type="component" value="Unassembled WGS sequence"/>
</dbReference>
<comment type="caution">
    <text evidence="12">The sequence shown here is derived from an EMBL/GenBank/DDBJ whole genome shotgun (WGS) entry which is preliminary data.</text>
</comment>
<dbReference type="PANTHER" id="PTHR23421">
    <property type="entry name" value="BETA-GALACTOSIDASE RELATED"/>
    <property type="match status" value="1"/>
</dbReference>
<dbReference type="GO" id="GO:0048046">
    <property type="term" value="C:apoplast"/>
    <property type="evidence" value="ECO:0007669"/>
    <property type="project" value="UniProtKB-SubCell"/>
</dbReference>
<dbReference type="InterPro" id="IPR000922">
    <property type="entry name" value="Lectin_gal-bd_dom"/>
</dbReference>
<dbReference type="OMA" id="IVERACL"/>
<dbReference type="CDD" id="cd22842">
    <property type="entry name" value="Gal_Rha_Lectin_BGal"/>
    <property type="match status" value="1"/>
</dbReference>
<dbReference type="SUPFAM" id="SSF49785">
    <property type="entry name" value="Galactose-binding domain-like"/>
    <property type="match status" value="2"/>
</dbReference>
<reference evidence="12 13" key="1">
    <citation type="submission" date="2013-09" db="EMBL/GenBank/DDBJ databases">
        <title>Corchorus capsularis genome sequencing.</title>
        <authorList>
            <person name="Alam M."/>
            <person name="Haque M.S."/>
            <person name="Islam M.S."/>
            <person name="Emdad E.M."/>
            <person name="Islam M.M."/>
            <person name="Ahmed B."/>
            <person name="Halim A."/>
            <person name="Hossen Q.M.M."/>
            <person name="Hossain M.Z."/>
            <person name="Ahmed R."/>
            <person name="Khan M.M."/>
            <person name="Islam R."/>
            <person name="Rashid M.M."/>
            <person name="Khan S.A."/>
            <person name="Rahman M.S."/>
            <person name="Alam M."/>
        </authorList>
    </citation>
    <scope>NUCLEOTIDE SEQUENCE [LARGE SCALE GENOMIC DNA]</scope>
    <source>
        <strain evidence="13">cv. CVL-1</strain>
        <tissue evidence="12">Whole seedling</tissue>
    </source>
</reference>
<organism evidence="12 13">
    <name type="scientific">Corchorus capsularis</name>
    <name type="common">Jute</name>
    <dbReference type="NCBI Taxonomy" id="210143"/>
    <lineage>
        <taxon>Eukaryota</taxon>
        <taxon>Viridiplantae</taxon>
        <taxon>Streptophyta</taxon>
        <taxon>Embryophyta</taxon>
        <taxon>Tracheophyta</taxon>
        <taxon>Spermatophyta</taxon>
        <taxon>Magnoliopsida</taxon>
        <taxon>eudicotyledons</taxon>
        <taxon>Gunneridae</taxon>
        <taxon>Pentapetalae</taxon>
        <taxon>rosids</taxon>
        <taxon>malvids</taxon>
        <taxon>Malvales</taxon>
        <taxon>Malvaceae</taxon>
        <taxon>Grewioideae</taxon>
        <taxon>Apeibeae</taxon>
        <taxon>Corchorus</taxon>
    </lineage>
</organism>
<dbReference type="PROSITE" id="PS50228">
    <property type="entry name" value="SUEL_LECTIN"/>
    <property type="match status" value="1"/>
</dbReference>
<dbReference type="Pfam" id="PF17834">
    <property type="entry name" value="GHD"/>
    <property type="match status" value="1"/>
</dbReference>
<gene>
    <name evidence="12" type="ORF">CCACVL1_30455</name>
</gene>
<keyword evidence="6" id="KW-0964">Secreted</keyword>
<dbReference type="AlphaFoldDB" id="A0A1R3FX38"/>